<feature type="domain" description="NAD-dependent epimerase/dehydratase" evidence="1">
    <location>
        <begin position="33"/>
        <end position="199"/>
    </location>
</feature>
<dbReference type="InterPro" id="IPR036291">
    <property type="entry name" value="NAD(P)-bd_dom_sf"/>
</dbReference>
<gene>
    <name evidence="2" type="ORF">BSOLF_1670</name>
</gene>
<dbReference type="InterPro" id="IPR001509">
    <property type="entry name" value="Epimerase_deHydtase"/>
</dbReference>
<accession>A0A2R6Y3U4</accession>
<evidence type="ECO:0000313" key="3">
    <source>
        <dbReference type="Proteomes" id="UP000244338"/>
    </source>
</evidence>
<organism evidence="2 3">
    <name type="scientific">Candidatus Carbonibacillus altaicus</name>
    <dbReference type="NCBI Taxonomy" id="2163959"/>
    <lineage>
        <taxon>Bacteria</taxon>
        <taxon>Bacillati</taxon>
        <taxon>Bacillota</taxon>
        <taxon>Bacilli</taxon>
        <taxon>Bacillales</taxon>
        <taxon>Candidatus Carbonibacillus</taxon>
    </lineage>
</organism>
<comment type="caution">
    <text evidence="2">The sequence shown here is derived from an EMBL/GenBank/DDBJ whole genome shotgun (WGS) entry which is preliminary data.</text>
</comment>
<dbReference type="SUPFAM" id="SSF51735">
    <property type="entry name" value="NAD(P)-binding Rossmann-fold domains"/>
    <property type="match status" value="1"/>
</dbReference>
<proteinExistence type="predicted"/>
<dbReference type="Gene3D" id="3.40.50.720">
    <property type="entry name" value="NAD(P)-binding Rossmann-like Domain"/>
    <property type="match status" value="1"/>
</dbReference>
<evidence type="ECO:0000313" key="2">
    <source>
        <dbReference type="EMBL" id="PTQ57354.1"/>
    </source>
</evidence>
<name>A0A2R6Y3U4_9BACL</name>
<dbReference type="Pfam" id="PF01370">
    <property type="entry name" value="Epimerase"/>
    <property type="match status" value="1"/>
</dbReference>
<dbReference type="EMBL" id="PEBX01000008">
    <property type="protein sequence ID" value="PTQ57354.1"/>
    <property type="molecule type" value="Genomic_DNA"/>
</dbReference>
<dbReference type="AlphaFoldDB" id="A0A2R6Y3U4"/>
<sequence length="341" mass="37556">MEIETLRREIDERMTRPSKAAVEALGALEGDLVIIGVAGKMGPSLALMARRAVDAAGVNKRIIGISRFSDRSVRDALEQAGVTTIQADLLNEAEVARLPEAGEVIFMAGQKFGTTGQAHTTWAINALAPAAVAERYKRARIVVFSSGNIYPLTSVVRGGATEEDEASPIGEYAQSVLARERIFEYFSRKNETPMVLYRLNYAVDVRYGVLVDIARAVYAGEPIDLTMGNVNVIWQGDANDRALRAIAHASVPPRILNITGPETLSVRWIAEQFGKRLDKRPEFRGEEAEEALLSNAAASHRLFGYPSVTALEMIDWIADWIALGGELWDKPTHFQERKGRY</sequence>
<protein>
    <recommendedName>
        <fullName evidence="1">NAD-dependent epimerase/dehydratase domain-containing protein</fullName>
    </recommendedName>
</protein>
<dbReference type="Proteomes" id="UP000244338">
    <property type="component" value="Unassembled WGS sequence"/>
</dbReference>
<evidence type="ECO:0000259" key="1">
    <source>
        <dbReference type="Pfam" id="PF01370"/>
    </source>
</evidence>
<reference evidence="3" key="1">
    <citation type="journal article" date="2018" name="Sci. Rep.">
        <title>Lignite coal burning seam in the remote Altai Mountains harbors a hydrogen-driven thermophilic microbial community.</title>
        <authorList>
            <person name="Kadnikov V.V."/>
            <person name="Mardanov A.V."/>
            <person name="Ivasenko D.A."/>
            <person name="Antsiferov D.V."/>
            <person name="Beletsky A.V."/>
            <person name="Karnachuk O.V."/>
            <person name="Ravin N.V."/>
        </authorList>
    </citation>
    <scope>NUCLEOTIDE SEQUENCE [LARGE SCALE GENOMIC DNA]</scope>
</reference>